<proteinExistence type="predicted"/>
<sequence>MKTPCIGIVGWSGSGKTTLLEKLINELGLAGLKVNVIKHSHHDVILEPKHKDTARFRQAGAQEVLLASPYRIALVRELRDQTEPSLDDLLKELAPADVNLIEGYKWAEIPKIEVWRPGLGKPALYPTDLWIKAVASDQTKPSDAREGLIWLDLNQTHAVWQYVMQLIQTLHTQYEKTSPQA</sequence>
<evidence type="ECO:0000313" key="3">
    <source>
        <dbReference type="Proteomes" id="UP000627446"/>
    </source>
</evidence>
<name>A0A923KSI9_9BURK</name>
<organism evidence="2 3">
    <name type="scientific">Undibacterium nitidum</name>
    <dbReference type="NCBI Taxonomy" id="2762298"/>
    <lineage>
        <taxon>Bacteria</taxon>
        <taxon>Pseudomonadati</taxon>
        <taxon>Pseudomonadota</taxon>
        <taxon>Betaproteobacteria</taxon>
        <taxon>Burkholderiales</taxon>
        <taxon>Oxalobacteraceae</taxon>
        <taxon>Undibacterium</taxon>
    </lineage>
</organism>
<dbReference type="PANTHER" id="PTHR40072">
    <property type="entry name" value="MOLYBDOPTERIN-GUANINE DINUCLEOTIDE BIOSYNTHESIS ADAPTER PROTEIN-RELATED"/>
    <property type="match status" value="1"/>
</dbReference>
<evidence type="ECO:0000313" key="2">
    <source>
        <dbReference type="EMBL" id="MBC3880544.1"/>
    </source>
</evidence>
<comment type="caution">
    <text evidence="2">The sequence shown here is derived from an EMBL/GenBank/DDBJ whole genome shotgun (WGS) entry which is preliminary data.</text>
</comment>
<dbReference type="NCBIfam" id="TIGR00176">
    <property type="entry name" value="mobB"/>
    <property type="match status" value="1"/>
</dbReference>
<dbReference type="EMBL" id="JACOFZ010000001">
    <property type="protein sequence ID" value="MBC3880544.1"/>
    <property type="molecule type" value="Genomic_DNA"/>
</dbReference>
<dbReference type="InterPro" id="IPR004435">
    <property type="entry name" value="MobB_dom"/>
</dbReference>
<protein>
    <submittedName>
        <fullName evidence="2">Molybdopterin-guanine dinucleotide biosynthesis protein B</fullName>
    </submittedName>
</protein>
<dbReference type="GO" id="GO:0006777">
    <property type="term" value="P:Mo-molybdopterin cofactor biosynthetic process"/>
    <property type="evidence" value="ECO:0007669"/>
    <property type="project" value="InterPro"/>
</dbReference>
<feature type="domain" description="Molybdopterin-guanine dinucleotide biosynthesis protein B (MobB)" evidence="1">
    <location>
        <begin position="6"/>
        <end position="137"/>
    </location>
</feature>
<keyword evidence="3" id="KW-1185">Reference proteome</keyword>
<dbReference type="AlphaFoldDB" id="A0A923KSI9"/>
<dbReference type="PANTHER" id="PTHR40072:SF1">
    <property type="entry name" value="MOLYBDOPTERIN-GUANINE DINUCLEOTIDE BIOSYNTHESIS ADAPTER PROTEIN"/>
    <property type="match status" value="1"/>
</dbReference>
<dbReference type="SUPFAM" id="SSF52540">
    <property type="entry name" value="P-loop containing nucleoside triphosphate hydrolases"/>
    <property type="match status" value="1"/>
</dbReference>
<reference evidence="2" key="1">
    <citation type="submission" date="2020-08" db="EMBL/GenBank/DDBJ databases">
        <title>Novel species isolated from subtropical streams in China.</title>
        <authorList>
            <person name="Lu H."/>
        </authorList>
    </citation>
    <scope>NUCLEOTIDE SEQUENCE</scope>
    <source>
        <strain evidence="2">LX22W</strain>
    </source>
</reference>
<dbReference type="GO" id="GO:0005525">
    <property type="term" value="F:GTP binding"/>
    <property type="evidence" value="ECO:0007669"/>
    <property type="project" value="InterPro"/>
</dbReference>
<dbReference type="Pfam" id="PF03205">
    <property type="entry name" value="MobB"/>
    <property type="match status" value="1"/>
</dbReference>
<accession>A0A923KSI9</accession>
<dbReference type="RefSeq" id="WP_186915740.1">
    <property type="nucleotide sequence ID" value="NZ_JACOFZ010000001.1"/>
</dbReference>
<dbReference type="CDD" id="cd03116">
    <property type="entry name" value="MobB"/>
    <property type="match status" value="1"/>
</dbReference>
<evidence type="ECO:0000259" key="1">
    <source>
        <dbReference type="Pfam" id="PF03205"/>
    </source>
</evidence>
<dbReference type="Proteomes" id="UP000627446">
    <property type="component" value="Unassembled WGS sequence"/>
</dbReference>
<gene>
    <name evidence="2" type="primary">mobB</name>
    <name evidence="2" type="ORF">H8K36_04105</name>
</gene>
<dbReference type="InterPro" id="IPR052539">
    <property type="entry name" value="MGD_biosynthesis_adapter"/>
</dbReference>
<dbReference type="Gene3D" id="3.40.50.300">
    <property type="entry name" value="P-loop containing nucleotide triphosphate hydrolases"/>
    <property type="match status" value="1"/>
</dbReference>
<dbReference type="InterPro" id="IPR027417">
    <property type="entry name" value="P-loop_NTPase"/>
</dbReference>